<dbReference type="AlphaFoldDB" id="A0A3M6X0T6"/>
<dbReference type="Proteomes" id="UP000281245">
    <property type="component" value="Unassembled WGS sequence"/>
</dbReference>
<accession>A0A3M6X0T6</accession>
<comment type="caution">
    <text evidence="1">The sequence shown here is derived from an EMBL/GenBank/DDBJ whole genome shotgun (WGS) entry which is preliminary data.</text>
</comment>
<sequence length="70" mass="7987">MDPFDQSKRGDVFSGDWTHYKIGQPSVAKLRRFGFNGFVDTMESVFEMYQDMTKLGIIPAPRVDAARPMV</sequence>
<protein>
    <submittedName>
        <fullName evidence="1">Uncharacterized protein</fullName>
    </submittedName>
</protein>
<gene>
    <name evidence="1" type="ORF">D0869_04541</name>
</gene>
<evidence type="ECO:0000313" key="2">
    <source>
        <dbReference type="Proteomes" id="UP000281245"/>
    </source>
</evidence>
<organism evidence="1 2">
    <name type="scientific">Hortaea werneckii</name>
    <name type="common">Black yeast</name>
    <name type="synonym">Cladosporium werneckii</name>
    <dbReference type="NCBI Taxonomy" id="91943"/>
    <lineage>
        <taxon>Eukaryota</taxon>
        <taxon>Fungi</taxon>
        <taxon>Dikarya</taxon>
        <taxon>Ascomycota</taxon>
        <taxon>Pezizomycotina</taxon>
        <taxon>Dothideomycetes</taxon>
        <taxon>Dothideomycetidae</taxon>
        <taxon>Mycosphaerellales</taxon>
        <taxon>Teratosphaeriaceae</taxon>
        <taxon>Hortaea</taxon>
    </lineage>
</organism>
<dbReference type="OrthoDB" id="1731983at2759"/>
<evidence type="ECO:0000313" key="1">
    <source>
        <dbReference type="EMBL" id="RMX84493.1"/>
    </source>
</evidence>
<dbReference type="Gene3D" id="3.40.50.720">
    <property type="entry name" value="NAD(P)-binding Rossmann-like Domain"/>
    <property type="match status" value="1"/>
</dbReference>
<proteinExistence type="predicted"/>
<dbReference type="EMBL" id="QWIJ01000280">
    <property type="protein sequence ID" value="RMX84493.1"/>
    <property type="molecule type" value="Genomic_DNA"/>
</dbReference>
<name>A0A3M6X0T6_HORWE</name>
<reference evidence="1 2" key="1">
    <citation type="journal article" date="2018" name="BMC Genomics">
        <title>Genomic evidence for intraspecific hybridization in a clonal and extremely halotolerant yeast.</title>
        <authorList>
            <person name="Gostincar C."/>
            <person name="Stajich J.E."/>
            <person name="Zupancic J."/>
            <person name="Zalar P."/>
            <person name="Gunde-Cimerman N."/>
        </authorList>
    </citation>
    <scope>NUCLEOTIDE SEQUENCE [LARGE SCALE GENOMIC DNA]</scope>
    <source>
        <strain evidence="1 2">EXF-6656</strain>
    </source>
</reference>